<accession>A0ABC8UAH4</accession>
<evidence type="ECO:0000313" key="2">
    <source>
        <dbReference type="Proteomes" id="UP001642360"/>
    </source>
</evidence>
<gene>
    <name evidence="1" type="ORF">ILEXP_LOCUS48686</name>
</gene>
<reference evidence="1 2" key="1">
    <citation type="submission" date="2024-02" db="EMBL/GenBank/DDBJ databases">
        <authorList>
            <person name="Vignale AGUSTIN F."/>
            <person name="Sosa J E."/>
            <person name="Modenutti C."/>
        </authorList>
    </citation>
    <scope>NUCLEOTIDE SEQUENCE [LARGE SCALE GENOMIC DNA]</scope>
</reference>
<name>A0ABC8UAH4_9AQUA</name>
<dbReference type="EMBL" id="CAUOFW020007303">
    <property type="protein sequence ID" value="CAK9178759.1"/>
    <property type="molecule type" value="Genomic_DNA"/>
</dbReference>
<proteinExistence type="predicted"/>
<feature type="non-terminal residue" evidence="1">
    <location>
        <position position="95"/>
    </location>
</feature>
<organism evidence="1 2">
    <name type="scientific">Ilex paraguariensis</name>
    <name type="common">yerba mate</name>
    <dbReference type="NCBI Taxonomy" id="185542"/>
    <lineage>
        <taxon>Eukaryota</taxon>
        <taxon>Viridiplantae</taxon>
        <taxon>Streptophyta</taxon>
        <taxon>Embryophyta</taxon>
        <taxon>Tracheophyta</taxon>
        <taxon>Spermatophyta</taxon>
        <taxon>Magnoliopsida</taxon>
        <taxon>eudicotyledons</taxon>
        <taxon>Gunneridae</taxon>
        <taxon>Pentapetalae</taxon>
        <taxon>asterids</taxon>
        <taxon>campanulids</taxon>
        <taxon>Aquifoliales</taxon>
        <taxon>Aquifoliaceae</taxon>
        <taxon>Ilex</taxon>
    </lineage>
</organism>
<keyword evidence="2" id="KW-1185">Reference proteome</keyword>
<evidence type="ECO:0000313" key="1">
    <source>
        <dbReference type="EMBL" id="CAK9178759.1"/>
    </source>
</evidence>
<dbReference type="AlphaFoldDB" id="A0ABC8UAH4"/>
<comment type="caution">
    <text evidence="1">The sequence shown here is derived from an EMBL/GenBank/DDBJ whole genome shotgun (WGS) entry which is preliminary data.</text>
</comment>
<sequence length="95" mass="10994">MEEAQRVISKEKSLVSSKGAYEAWTVLLPWTFCSSDHHSSSLTHRWNITTKTLCRLLTTLLLEPYLPETQPDLRRNIDWSGLIHRQVCDRPCLSP</sequence>
<protein>
    <submittedName>
        <fullName evidence="1">Uncharacterized protein</fullName>
    </submittedName>
</protein>
<dbReference type="Proteomes" id="UP001642360">
    <property type="component" value="Unassembled WGS sequence"/>
</dbReference>